<dbReference type="OrthoDB" id="2273864at2759"/>
<evidence type="ECO:0000256" key="1">
    <source>
        <dbReference type="ARBA" id="ARBA00022884"/>
    </source>
</evidence>
<accession>A0A9Q3GHK9</accession>
<proteinExistence type="predicted"/>
<dbReference type="AlphaFoldDB" id="A0A9Q3GHK9"/>
<evidence type="ECO:0000313" key="4">
    <source>
        <dbReference type="Proteomes" id="UP000765509"/>
    </source>
</evidence>
<dbReference type="PANTHER" id="PTHR37984">
    <property type="entry name" value="PROTEIN CBG26694"/>
    <property type="match status" value="1"/>
</dbReference>
<sequence length="193" mass="22035">MDLITANPPSGDRIYNSCLVIVDRYSDIPIFLPFHNDDTALDIALLPLDKLISHKGLFKNIISNREPKFTSALWTNIHRLLGRKLTYSTAYHPQTHGLAEGMIQTLEGMIRRFCAYGLKFKDADGFTHSWCTLIPALSVHYSMGRAPAMLKKGWNSRLPEDTLRKYLIDINPTASNFKIMLDKVKHYAKQKNK</sequence>
<dbReference type="InterPro" id="IPR036397">
    <property type="entry name" value="RNaseH_sf"/>
</dbReference>
<organism evidence="3 4">
    <name type="scientific">Austropuccinia psidii MF-1</name>
    <dbReference type="NCBI Taxonomy" id="1389203"/>
    <lineage>
        <taxon>Eukaryota</taxon>
        <taxon>Fungi</taxon>
        <taxon>Dikarya</taxon>
        <taxon>Basidiomycota</taxon>
        <taxon>Pucciniomycotina</taxon>
        <taxon>Pucciniomycetes</taxon>
        <taxon>Pucciniales</taxon>
        <taxon>Sphaerophragmiaceae</taxon>
        <taxon>Austropuccinia</taxon>
    </lineage>
</organism>
<dbReference type="EMBL" id="AVOT02001583">
    <property type="protein sequence ID" value="MBW0467439.1"/>
    <property type="molecule type" value="Genomic_DNA"/>
</dbReference>
<dbReference type="InterPro" id="IPR001584">
    <property type="entry name" value="Integrase_cat-core"/>
</dbReference>
<dbReference type="InterPro" id="IPR012337">
    <property type="entry name" value="RNaseH-like_sf"/>
</dbReference>
<comment type="caution">
    <text evidence="3">The sequence shown here is derived from an EMBL/GenBank/DDBJ whole genome shotgun (WGS) entry which is preliminary data.</text>
</comment>
<protein>
    <recommendedName>
        <fullName evidence="2">Integrase catalytic domain-containing protein</fullName>
    </recommendedName>
</protein>
<gene>
    <name evidence="3" type="ORF">O181_007154</name>
</gene>
<dbReference type="InterPro" id="IPR050951">
    <property type="entry name" value="Retrovirus_Pol_polyprotein"/>
</dbReference>
<evidence type="ECO:0000313" key="3">
    <source>
        <dbReference type="EMBL" id="MBW0467439.1"/>
    </source>
</evidence>
<dbReference type="PROSITE" id="PS50994">
    <property type="entry name" value="INTEGRASE"/>
    <property type="match status" value="1"/>
</dbReference>
<dbReference type="PANTHER" id="PTHR37984:SF5">
    <property type="entry name" value="PROTEIN NYNRIN-LIKE"/>
    <property type="match status" value="1"/>
</dbReference>
<dbReference type="Gene3D" id="3.30.420.10">
    <property type="entry name" value="Ribonuclease H-like superfamily/Ribonuclease H"/>
    <property type="match status" value="1"/>
</dbReference>
<dbReference type="GO" id="GO:0003723">
    <property type="term" value="F:RNA binding"/>
    <property type="evidence" value="ECO:0007669"/>
    <property type="project" value="UniProtKB-KW"/>
</dbReference>
<dbReference type="Proteomes" id="UP000765509">
    <property type="component" value="Unassembled WGS sequence"/>
</dbReference>
<dbReference type="GO" id="GO:0015074">
    <property type="term" value="P:DNA integration"/>
    <property type="evidence" value="ECO:0007669"/>
    <property type="project" value="InterPro"/>
</dbReference>
<dbReference type="SUPFAM" id="SSF53098">
    <property type="entry name" value="Ribonuclease H-like"/>
    <property type="match status" value="1"/>
</dbReference>
<keyword evidence="4" id="KW-1185">Reference proteome</keyword>
<keyword evidence="1" id="KW-0694">RNA-binding</keyword>
<evidence type="ECO:0000259" key="2">
    <source>
        <dbReference type="PROSITE" id="PS50994"/>
    </source>
</evidence>
<reference evidence="3" key="1">
    <citation type="submission" date="2021-03" db="EMBL/GenBank/DDBJ databases">
        <title>Draft genome sequence of rust myrtle Austropuccinia psidii MF-1, a brazilian biotype.</title>
        <authorList>
            <person name="Quecine M.C."/>
            <person name="Pachon D.M.R."/>
            <person name="Bonatelli M.L."/>
            <person name="Correr F.H."/>
            <person name="Franceschini L.M."/>
            <person name="Leite T.F."/>
            <person name="Margarido G.R.A."/>
            <person name="Almeida C.A."/>
            <person name="Ferrarezi J.A."/>
            <person name="Labate C.A."/>
        </authorList>
    </citation>
    <scope>NUCLEOTIDE SEQUENCE</scope>
    <source>
        <strain evidence="3">MF-1</strain>
    </source>
</reference>
<feature type="domain" description="Integrase catalytic" evidence="2">
    <location>
        <begin position="1"/>
        <end position="155"/>
    </location>
</feature>
<dbReference type="GO" id="GO:0005634">
    <property type="term" value="C:nucleus"/>
    <property type="evidence" value="ECO:0007669"/>
    <property type="project" value="UniProtKB-ARBA"/>
</dbReference>
<name>A0A9Q3GHK9_9BASI</name>